<dbReference type="HOGENOM" id="CLU_2582005_0_0_9"/>
<evidence type="ECO:0000313" key="1">
    <source>
        <dbReference type="EMBL" id="EDS10672.1"/>
    </source>
</evidence>
<dbReference type="AlphaFoldDB" id="B0PCY6"/>
<organism evidence="1 2">
    <name type="scientific">Anaerotruncus colihominis DSM 17241</name>
    <dbReference type="NCBI Taxonomy" id="445972"/>
    <lineage>
        <taxon>Bacteria</taxon>
        <taxon>Bacillati</taxon>
        <taxon>Bacillota</taxon>
        <taxon>Clostridia</taxon>
        <taxon>Eubacteriales</taxon>
        <taxon>Oscillospiraceae</taxon>
        <taxon>Anaerotruncus</taxon>
    </lineage>
</organism>
<reference evidence="1" key="1">
    <citation type="submission" date="2007-11" db="EMBL/GenBank/DDBJ databases">
        <authorList>
            <person name="Fulton L."/>
            <person name="Clifton S."/>
            <person name="Fulton B."/>
            <person name="Xu J."/>
            <person name="Minx P."/>
            <person name="Pepin K.H."/>
            <person name="Johnson M."/>
            <person name="Thiruvilangam P."/>
            <person name="Bhonagiri V."/>
            <person name="Nash W.E."/>
            <person name="Mardis E.R."/>
            <person name="Wilson R.K."/>
        </authorList>
    </citation>
    <scope>NUCLEOTIDE SEQUENCE [LARGE SCALE GENOMIC DNA]</scope>
    <source>
        <strain evidence="1">DSM 17241</strain>
    </source>
</reference>
<comment type="caution">
    <text evidence="1">The sequence shown here is derived from an EMBL/GenBank/DDBJ whole genome shotgun (WGS) entry which is preliminary data.</text>
</comment>
<gene>
    <name evidence="1" type="ORF">ANACOL_02649</name>
</gene>
<proteinExistence type="predicted"/>
<name>B0PCY6_9FIRM</name>
<sequence>MSTGHNRAHKTPFTENVLFAIIFPLDLKAVPPCGQGGTIHLLAVRNGLPVSLHKGFPIRRFHRDCLFCGHRWFYKYTPKI</sequence>
<dbReference type="Proteomes" id="UP000003803">
    <property type="component" value="Unassembled WGS sequence"/>
</dbReference>
<dbReference type="EMBL" id="ABGD02000022">
    <property type="protein sequence ID" value="EDS10672.1"/>
    <property type="molecule type" value="Genomic_DNA"/>
</dbReference>
<protein>
    <submittedName>
        <fullName evidence="1">Uncharacterized protein</fullName>
    </submittedName>
</protein>
<accession>B0PCY6</accession>
<evidence type="ECO:0000313" key="2">
    <source>
        <dbReference type="Proteomes" id="UP000003803"/>
    </source>
</evidence>
<reference evidence="1" key="2">
    <citation type="submission" date="2013-09" db="EMBL/GenBank/DDBJ databases">
        <title>Draft genome sequence of Anaerotruncus colihominis(DSM 17241).</title>
        <authorList>
            <person name="Sudarsanam P."/>
            <person name="Ley R."/>
            <person name="Guruge J."/>
            <person name="Turnbaugh P.J."/>
            <person name="Mahowald M."/>
            <person name="Liep D."/>
            <person name="Gordon J."/>
        </authorList>
    </citation>
    <scope>NUCLEOTIDE SEQUENCE</scope>
    <source>
        <strain evidence="1">DSM 17241</strain>
    </source>
</reference>
<keyword evidence="2" id="KW-1185">Reference proteome</keyword>